<comment type="caution">
    <text evidence="4">The sequence shown here is derived from an EMBL/GenBank/DDBJ whole genome shotgun (WGS) entry which is preliminary data.</text>
</comment>
<feature type="signal peptide" evidence="3">
    <location>
        <begin position="1"/>
        <end position="28"/>
    </location>
</feature>
<dbReference type="SUPFAM" id="SSF48452">
    <property type="entry name" value="TPR-like"/>
    <property type="match status" value="2"/>
</dbReference>
<accession>A0ABQ6HBE2</accession>
<evidence type="ECO:0000256" key="3">
    <source>
        <dbReference type="SAM" id="SignalP"/>
    </source>
</evidence>
<feature type="chain" id="PRO_5045395476" description="Tetratricopeptide repeat protein" evidence="3">
    <location>
        <begin position="29"/>
        <end position="422"/>
    </location>
</feature>
<dbReference type="SMART" id="SM00028">
    <property type="entry name" value="TPR"/>
    <property type="match status" value="5"/>
</dbReference>
<dbReference type="Proteomes" id="UP001157134">
    <property type="component" value="Unassembled WGS sequence"/>
</dbReference>
<evidence type="ECO:0000256" key="1">
    <source>
        <dbReference type="ARBA" id="ARBA00022737"/>
    </source>
</evidence>
<gene>
    <name evidence="4" type="ORF">tloyanaT_10060</name>
</gene>
<protein>
    <recommendedName>
        <fullName evidence="6">Tetratricopeptide repeat protein</fullName>
    </recommendedName>
</protein>
<dbReference type="InterPro" id="IPR011990">
    <property type="entry name" value="TPR-like_helical_dom_sf"/>
</dbReference>
<keyword evidence="2" id="KW-0802">TPR repeat</keyword>
<keyword evidence="1" id="KW-0677">Repeat</keyword>
<dbReference type="Gene3D" id="1.25.40.10">
    <property type="entry name" value="Tetratricopeptide repeat domain"/>
    <property type="match status" value="3"/>
</dbReference>
<evidence type="ECO:0000256" key="2">
    <source>
        <dbReference type="ARBA" id="ARBA00022803"/>
    </source>
</evidence>
<proteinExistence type="predicted"/>
<dbReference type="EMBL" id="BSSV01000001">
    <property type="protein sequence ID" value="GLX84754.1"/>
    <property type="molecule type" value="Genomic_DNA"/>
</dbReference>
<dbReference type="RefSeq" id="WP_284296368.1">
    <property type="nucleotide sequence ID" value="NZ_BSSV01000001.1"/>
</dbReference>
<keyword evidence="5" id="KW-1185">Reference proteome</keyword>
<dbReference type="PANTHER" id="PTHR44186">
    <property type="match status" value="1"/>
</dbReference>
<reference evidence="4 5" key="1">
    <citation type="submission" date="2023-03" db="EMBL/GenBank/DDBJ databases">
        <title>Thalassotalea loyana LMG 22536T draft genome sequence.</title>
        <authorList>
            <person name="Sawabe T."/>
        </authorList>
    </citation>
    <scope>NUCLEOTIDE SEQUENCE [LARGE SCALE GENOMIC DNA]</scope>
    <source>
        <strain evidence="4 5">LMG 22536</strain>
    </source>
</reference>
<dbReference type="InterPro" id="IPR019734">
    <property type="entry name" value="TPR_rpt"/>
</dbReference>
<evidence type="ECO:0000313" key="5">
    <source>
        <dbReference type="Proteomes" id="UP001157134"/>
    </source>
</evidence>
<keyword evidence="3" id="KW-0732">Signal</keyword>
<evidence type="ECO:0008006" key="6">
    <source>
        <dbReference type="Google" id="ProtNLM"/>
    </source>
</evidence>
<evidence type="ECO:0000313" key="4">
    <source>
        <dbReference type="EMBL" id="GLX84754.1"/>
    </source>
</evidence>
<sequence>MFKKLSTSLVLAASVVAVQLPMISDATAATAAEIAEKKKKRPTNLVGPNIGKKIQKAFELYSADDLDGSIAILKEIKAKKAYDVAYVNRFLGMMYASKGDHEKQSIDYLSKAAEPDVLNWADQAQTLKTVADLNMSIQNYKEAISYYYAWMEFSGEEDADVWTKVANAQYSLKQLDKVIMPADKAIALYGDKHNQNPYVLKVTSYYERKMYPEAIDVLETVIQIFPENKQWWTQLGMFYLLVEDYPKALYTLDLAYKKGYLEKEAQIKTLANLFQSNGVPFKAAKLLEKHMNSGLVTRDDKNLIALANAYHAAQDIADAAKIYGQVAKMTNDAKHYRKQGMLLKQDEQFKTAIVALKKALDLGVKDVGRVQMSIAESHFYLEDYANAYKAIKLAMKDPKTRKSAKSWEGFIKDTATRKGAEI</sequence>
<dbReference type="PANTHER" id="PTHR44186:SF1">
    <property type="entry name" value="BARDET-BIEDL SYNDROME 4 PROTEIN"/>
    <property type="match status" value="1"/>
</dbReference>
<name>A0ABQ6HBE2_9GAMM</name>
<organism evidence="4 5">
    <name type="scientific">Thalassotalea loyana</name>
    <dbReference type="NCBI Taxonomy" id="280483"/>
    <lineage>
        <taxon>Bacteria</taxon>
        <taxon>Pseudomonadati</taxon>
        <taxon>Pseudomonadota</taxon>
        <taxon>Gammaproteobacteria</taxon>
        <taxon>Alteromonadales</taxon>
        <taxon>Colwelliaceae</taxon>
        <taxon>Thalassotalea</taxon>
    </lineage>
</organism>